<dbReference type="InterPro" id="IPR032675">
    <property type="entry name" value="LRR_dom_sf"/>
</dbReference>
<feature type="domain" description="BIG2" evidence="1">
    <location>
        <begin position="2"/>
        <end position="71"/>
    </location>
</feature>
<dbReference type="Pfam" id="PF02368">
    <property type="entry name" value="Big_2"/>
    <property type="match status" value="1"/>
</dbReference>
<gene>
    <name evidence="2" type="ORF">IAA97_04935</name>
</gene>
<evidence type="ECO:0000313" key="3">
    <source>
        <dbReference type="Proteomes" id="UP000823615"/>
    </source>
</evidence>
<dbReference type="SUPFAM" id="SSF52058">
    <property type="entry name" value="L domain-like"/>
    <property type="match status" value="1"/>
</dbReference>
<dbReference type="Proteomes" id="UP000823615">
    <property type="component" value="Unassembled WGS sequence"/>
</dbReference>
<organism evidence="2 3">
    <name type="scientific">Candidatus Ornithospirochaeta stercoripullorum</name>
    <dbReference type="NCBI Taxonomy" id="2840899"/>
    <lineage>
        <taxon>Bacteria</taxon>
        <taxon>Pseudomonadati</taxon>
        <taxon>Spirochaetota</taxon>
        <taxon>Spirochaetia</taxon>
        <taxon>Spirochaetales</taxon>
        <taxon>Spirochaetaceae</taxon>
        <taxon>Spirochaetaceae incertae sedis</taxon>
        <taxon>Candidatus Ornithospirochaeta</taxon>
    </lineage>
</organism>
<dbReference type="SUPFAM" id="SSF49373">
    <property type="entry name" value="Invasin/intimin cell-adhesion fragments"/>
    <property type="match status" value="1"/>
</dbReference>
<reference evidence="2" key="1">
    <citation type="submission" date="2020-10" db="EMBL/GenBank/DDBJ databases">
        <authorList>
            <person name="Gilroy R."/>
        </authorList>
    </citation>
    <scope>NUCLEOTIDE SEQUENCE</scope>
    <source>
        <strain evidence="2">7293</strain>
    </source>
</reference>
<dbReference type="InterPro" id="IPR026906">
    <property type="entry name" value="LRR_5"/>
</dbReference>
<dbReference type="Gene3D" id="2.60.40.1080">
    <property type="match status" value="1"/>
</dbReference>
<dbReference type="EMBL" id="JADIMT010000060">
    <property type="protein sequence ID" value="MBO8436303.1"/>
    <property type="molecule type" value="Genomic_DNA"/>
</dbReference>
<dbReference type="PANTHER" id="PTHR45661:SF3">
    <property type="entry name" value="IG-LIKE DOMAIN-CONTAINING PROTEIN"/>
    <property type="match status" value="1"/>
</dbReference>
<reference evidence="2" key="2">
    <citation type="journal article" date="2021" name="PeerJ">
        <title>Extensive microbial diversity within the chicken gut microbiome revealed by metagenomics and culture.</title>
        <authorList>
            <person name="Gilroy R."/>
            <person name="Ravi A."/>
            <person name="Getino M."/>
            <person name="Pursley I."/>
            <person name="Horton D.L."/>
            <person name="Alikhan N.F."/>
            <person name="Baker D."/>
            <person name="Gharbi K."/>
            <person name="Hall N."/>
            <person name="Watson M."/>
            <person name="Adriaenssens E.M."/>
            <person name="Foster-Nyarko E."/>
            <person name="Jarju S."/>
            <person name="Secka A."/>
            <person name="Antonio M."/>
            <person name="Oren A."/>
            <person name="Chaudhuri R.R."/>
            <person name="La Ragione R."/>
            <person name="Hildebrand F."/>
            <person name="Pallen M.J."/>
        </authorList>
    </citation>
    <scope>NUCLEOTIDE SEQUENCE</scope>
    <source>
        <strain evidence="2">7293</strain>
    </source>
</reference>
<name>A0A9D9E0P6_9SPIO</name>
<sequence length="459" mass="49680">MSDTELTLEKDETYQLNVSFNPVDSYADLLWQSSNEEILTVNSTGMITAVATGETTVTVSVADNPYINAVCSITVLDVVIEEGSTLADLLEEKGLEEATSLSIAGTLSDSDFETLREMTSLQHLDISDISNTTIPQSAFYQASFSTIELPSDLKTIGQWSFEGSAISELDIPEGVTEIQNSAFMNCYKLKNLTIPGSVETVGRWILQSFDEDAWSFPDDVETVQVTLEEGVKKLSVSSFYGAKIESITIPSSITEIPSWCFENAALESVTLHDGIKTIGDGAFIRTKLKAIQLPDELETIGADAFIGDGYSLLDDMDELVIPASVKSIGERAFSGAGINSVVFNEGLETIEQAAFAHIDFSSIELPASLSSLADSAFDQYDSIKSITFKGAPPEITYTTGSSGNLYAPALTGIENCIIYVPANQLKAYTESVWFKGTNVYESNPNKTYFSENNLKAIGS</sequence>
<dbReference type="InterPro" id="IPR053139">
    <property type="entry name" value="Surface_bspA-like"/>
</dbReference>
<comment type="caution">
    <text evidence="2">The sequence shown here is derived from an EMBL/GenBank/DDBJ whole genome shotgun (WGS) entry which is preliminary data.</text>
</comment>
<dbReference type="InterPro" id="IPR003343">
    <property type="entry name" value="Big_2"/>
</dbReference>
<dbReference type="SMART" id="SM00635">
    <property type="entry name" value="BID_2"/>
    <property type="match status" value="1"/>
</dbReference>
<protein>
    <submittedName>
        <fullName evidence="2">Leucine-rich repeat protein</fullName>
    </submittedName>
</protein>
<dbReference type="AlphaFoldDB" id="A0A9D9E0P6"/>
<evidence type="ECO:0000259" key="1">
    <source>
        <dbReference type="SMART" id="SM00635"/>
    </source>
</evidence>
<dbReference type="InterPro" id="IPR008964">
    <property type="entry name" value="Invasin/intimin_cell_adhesion"/>
</dbReference>
<dbReference type="PANTHER" id="PTHR45661">
    <property type="entry name" value="SURFACE ANTIGEN"/>
    <property type="match status" value="1"/>
</dbReference>
<accession>A0A9D9E0P6</accession>
<proteinExistence type="predicted"/>
<dbReference type="Gene3D" id="3.80.10.10">
    <property type="entry name" value="Ribonuclease Inhibitor"/>
    <property type="match status" value="2"/>
</dbReference>
<evidence type="ECO:0000313" key="2">
    <source>
        <dbReference type="EMBL" id="MBO8436303.1"/>
    </source>
</evidence>
<dbReference type="Pfam" id="PF13306">
    <property type="entry name" value="LRR_5"/>
    <property type="match status" value="2"/>
</dbReference>